<dbReference type="Pfam" id="PF00188">
    <property type="entry name" value="CAP"/>
    <property type="match status" value="1"/>
</dbReference>
<organism evidence="3 4">
    <name type="scientific">Massilia jejuensis</name>
    <dbReference type="NCBI Taxonomy" id="648894"/>
    <lineage>
        <taxon>Bacteria</taxon>
        <taxon>Pseudomonadati</taxon>
        <taxon>Pseudomonadota</taxon>
        <taxon>Betaproteobacteria</taxon>
        <taxon>Burkholderiales</taxon>
        <taxon>Oxalobacteraceae</taxon>
        <taxon>Telluria group</taxon>
        <taxon>Massilia</taxon>
    </lineage>
</organism>
<feature type="signal peptide" evidence="1">
    <location>
        <begin position="1"/>
        <end position="19"/>
    </location>
</feature>
<dbReference type="CDD" id="cd05379">
    <property type="entry name" value="CAP_bacterial"/>
    <property type="match status" value="1"/>
</dbReference>
<evidence type="ECO:0000259" key="2">
    <source>
        <dbReference type="Pfam" id="PF00188"/>
    </source>
</evidence>
<reference evidence="4" key="1">
    <citation type="journal article" date="2019" name="Int. J. Syst. Evol. Microbiol.">
        <title>The Global Catalogue of Microorganisms (GCM) 10K type strain sequencing project: providing services to taxonomists for standard genome sequencing and annotation.</title>
        <authorList>
            <consortium name="The Broad Institute Genomics Platform"/>
            <consortium name="The Broad Institute Genome Sequencing Center for Infectious Disease"/>
            <person name="Wu L."/>
            <person name="Ma J."/>
        </authorList>
    </citation>
    <scope>NUCLEOTIDE SEQUENCE [LARGE SCALE GENOMIC DNA]</scope>
    <source>
        <strain evidence="4">CCUG 38813</strain>
    </source>
</reference>
<keyword evidence="4" id="KW-1185">Reference proteome</keyword>
<gene>
    <name evidence="3" type="ORF">ACFPOU_08180</name>
</gene>
<protein>
    <submittedName>
        <fullName evidence="3">CAP domain-containing protein</fullName>
    </submittedName>
</protein>
<dbReference type="PROSITE" id="PS51257">
    <property type="entry name" value="PROKAR_LIPOPROTEIN"/>
    <property type="match status" value="1"/>
</dbReference>
<dbReference type="Proteomes" id="UP001596031">
    <property type="component" value="Unassembled WGS sequence"/>
</dbReference>
<evidence type="ECO:0000313" key="3">
    <source>
        <dbReference type="EMBL" id="MFC5511103.1"/>
    </source>
</evidence>
<dbReference type="EMBL" id="JBHSMS010000026">
    <property type="protein sequence ID" value="MFC5511103.1"/>
    <property type="molecule type" value="Genomic_DNA"/>
</dbReference>
<dbReference type="InterPro" id="IPR014044">
    <property type="entry name" value="CAP_dom"/>
</dbReference>
<dbReference type="RefSeq" id="WP_379719338.1">
    <property type="nucleotide sequence ID" value="NZ_JBHSMS010000026.1"/>
</dbReference>
<evidence type="ECO:0000313" key="4">
    <source>
        <dbReference type="Proteomes" id="UP001596031"/>
    </source>
</evidence>
<comment type="caution">
    <text evidence="3">The sequence shown here is derived from an EMBL/GenBank/DDBJ whole genome shotgun (WGS) entry which is preliminary data.</text>
</comment>
<feature type="chain" id="PRO_5047421763" evidence="1">
    <location>
        <begin position="20"/>
        <end position="359"/>
    </location>
</feature>
<dbReference type="Gene3D" id="3.40.33.10">
    <property type="entry name" value="CAP"/>
    <property type="match status" value="1"/>
</dbReference>
<dbReference type="InterPro" id="IPR035940">
    <property type="entry name" value="CAP_sf"/>
</dbReference>
<evidence type="ECO:0000256" key="1">
    <source>
        <dbReference type="SAM" id="SignalP"/>
    </source>
</evidence>
<proteinExistence type="predicted"/>
<sequence length="359" mass="37272">MQNKFALTTIAATLSIALAGCGGGGSDSPASTPVANTPAPVVPTPMPTPTPLVLTATTQAAVAPTYMVNSQERRAFDALATFRNALNLGPVNQNAKVDLAAKAHSDYVATNNGGATPHDEVVGKPGFTGVTVKDRLVTAGYAATDAAEVMGWTSANADAAEVIEGLAATVYHRVIMMNQGWTDLGIAPPVVSADINATRPSFIDFGTLTLRQNVAGNYVGVYPANNQTAIGLTHAPEAPNPFVDVDGTAGSFCAKTSYPISLMVQQSTKLAVTSFTVTEEGQITPVEVRLLTSETDKTGLLPQYVAFIVGKLPFKASTRYNVKFTGTATGSATGATNGVMSIDKSWSFTTAAKDYRCQG</sequence>
<dbReference type="SUPFAM" id="SSF55797">
    <property type="entry name" value="PR-1-like"/>
    <property type="match status" value="1"/>
</dbReference>
<accession>A0ABW0PGJ5</accession>
<keyword evidence="1" id="KW-0732">Signal</keyword>
<feature type="domain" description="SCP" evidence="2">
    <location>
        <begin position="77"/>
        <end position="187"/>
    </location>
</feature>
<name>A0ABW0PGJ5_9BURK</name>